<evidence type="ECO:0000256" key="5">
    <source>
        <dbReference type="ARBA" id="ARBA00022771"/>
    </source>
</evidence>
<dbReference type="InterPro" id="IPR013083">
    <property type="entry name" value="Znf_RING/FYVE/PHD"/>
</dbReference>
<reference evidence="18 19" key="1">
    <citation type="submission" date="2022-12" db="EMBL/GenBank/DDBJ databases">
        <title>Chromosome-level genome assembly of true bugs.</title>
        <authorList>
            <person name="Ma L."/>
            <person name="Li H."/>
        </authorList>
    </citation>
    <scope>NUCLEOTIDE SEQUENCE [LARGE SCALE GENOMIC DNA]</scope>
    <source>
        <strain evidence="18">Lab_2022b</strain>
    </source>
</reference>
<evidence type="ECO:0000256" key="12">
    <source>
        <dbReference type="ARBA" id="ARBA00076940"/>
    </source>
</evidence>
<evidence type="ECO:0000256" key="11">
    <source>
        <dbReference type="ARBA" id="ARBA00076856"/>
    </source>
</evidence>
<evidence type="ECO:0000256" key="2">
    <source>
        <dbReference type="ARBA" id="ARBA00012483"/>
    </source>
</evidence>
<feature type="domain" description="RING-type" evidence="17">
    <location>
        <begin position="45"/>
        <end position="84"/>
    </location>
</feature>
<evidence type="ECO:0000256" key="4">
    <source>
        <dbReference type="ARBA" id="ARBA00022723"/>
    </source>
</evidence>
<dbReference type="FunFam" id="3.30.40.10:FF:000136">
    <property type="entry name" value="E3 ubiquitin-protein ligase Topors"/>
    <property type="match status" value="1"/>
</dbReference>
<feature type="region of interest" description="Disordered" evidence="16">
    <location>
        <begin position="1"/>
        <end position="23"/>
    </location>
</feature>
<dbReference type="InterPro" id="IPR058745">
    <property type="entry name" value="PWI_Topors"/>
</dbReference>
<evidence type="ECO:0000256" key="6">
    <source>
        <dbReference type="ARBA" id="ARBA00022786"/>
    </source>
</evidence>
<dbReference type="PROSITE" id="PS50089">
    <property type="entry name" value="ZF_RING_2"/>
    <property type="match status" value="1"/>
</dbReference>
<evidence type="ECO:0000256" key="14">
    <source>
        <dbReference type="ARBA" id="ARBA00079184"/>
    </source>
</evidence>
<dbReference type="Proteomes" id="UP001461498">
    <property type="component" value="Unassembled WGS sequence"/>
</dbReference>
<gene>
    <name evidence="18" type="ORF">O3M35_013273</name>
</gene>
<comment type="catalytic activity">
    <reaction evidence="1">
        <text>S-ubiquitinyl-[E2 ubiquitin-conjugating enzyme]-L-cysteine + [acceptor protein]-L-lysine = [E2 ubiquitin-conjugating enzyme]-L-cysteine + N(6)-ubiquitinyl-[acceptor protein]-L-lysine.</text>
        <dbReference type="EC" id="2.3.2.27"/>
    </reaction>
</comment>
<dbReference type="InterPro" id="IPR001841">
    <property type="entry name" value="Znf_RING"/>
</dbReference>
<keyword evidence="19" id="KW-1185">Reference proteome</keyword>
<dbReference type="EC" id="2.3.2.27" evidence="2"/>
<evidence type="ECO:0000313" key="18">
    <source>
        <dbReference type="EMBL" id="KAK9496432.1"/>
    </source>
</evidence>
<proteinExistence type="predicted"/>
<evidence type="ECO:0000256" key="1">
    <source>
        <dbReference type="ARBA" id="ARBA00000900"/>
    </source>
</evidence>
<dbReference type="SUPFAM" id="SSF57850">
    <property type="entry name" value="RING/U-box"/>
    <property type="match status" value="1"/>
</dbReference>
<evidence type="ECO:0000256" key="13">
    <source>
        <dbReference type="ARBA" id="ARBA00079040"/>
    </source>
</evidence>
<feature type="compositionally biased region" description="Basic residues" evidence="16">
    <location>
        <begin position="541"/>
        <end position="551"/>
    </location>
</feature>
<organism evidence="18 19">
    <name type="scientific">Rhynocoris fuscipes</name>
    <dbReference type="NCBI Taxonomy" id="488301"/>
    <lineage>
        <taxon>Eukaryota</taxon>
        <taxon>Metazoa</taxon>
        <taxon>Ecdysozoa</taxon>
        <taxon>Arthropoda</taxon>
        <taxon>Hexapoda</taxon>
        <taxon>Insecta</taxon>
        <taxon>Pterygota</taxon>
        <taxon>Neoptera</taxon>
        <taxon>Paraneoptera</taxon>
        <taxon>Hemiptera</taxon>
        <taxon>Heteroptera</taxon>
        <taxon>Panheteroptera</taxon>
        <taxon>Cimicomorpha</taxon>
        <taxon>Reduviidae</taxon>
        <taxon>Harpactorinae</taxon>
        <taxon>Harpactorini</taxon>
        <taxon>Rhynocoris</taxon>
    </lineage>
</organism>
<feature type="compositionally biased region" description="Low complexity" evidence="16">
    <location>
        <begin position="506"/>
        <end position="526"/>
    </location>
</feature>
<dbReference type="GO" id="GO:0006513">
    <property type="term" value="P:protein monoubiquitination"/>
    <property type="evidence" value="ECO:0007669"/>
    <property type="project" value="TreeGrafter"/>
</dbReference>
<evidence type="ECO:0000256" key="9">
    <source>
        <dbReference type="ARBA" id="ARBA00023163"/>
    </source>
</evidence>
<keyword evidence="8" id="KW-0805">Transcription regulation</keyword>
<dbReference type="SMART" id="SM00184">
    <property type="entry name" value="RING"/>
    <property type="match status" value="1"/>
</dbReference>
<evidence type="ECO:0000256" key="7">
    <source>
        <dbReference type="ARBA" id="ARBA00022833"/>
    </source>
</evidence>
<evidence type="ECO:0000256" key="8">
    <source>
        <dbReference type="ARBA" id="ARBA00023015"/>
    </source>
</evidence>
<keyword evidence="6" id="KW-0833">Ubl conjugation pathway</keyword>
<evidence type="ECO:0000313" key="19">
    <source>
        <dbReference type="Proteomes" id="UP001461498"/>
    </source>
</evidence>
<keyword evidence="4" id="KW-0479">Metal-binding</keyword>
<evidence type="ECO:0000259" key="17">
    <source>
        <dbReference type="PROSITE" id="PS50089"/>
    </source>
</evidence>
<keyword evidence="3" id="KW-0808">Transferase</keyword>
<name>A0AAW1CET3_9HEMI</name>
<dbReference type="Pfam" id="PF26084">
    <property type="entry name" value="PWI_Topors"/>
    <property type="match status" value="1"/>
</dbReference>
<comment type="caution">
    <text evidence="18">The sequence shown here is derived from an EMBL/GenBank/DDBJ whole genome shotgun (WGS) entry which is preliminary data.</text>
</comment>
<accession>A0AAW1CET3</accession>
<dbReference type="CDD" id="cd16574">
    <property type="entry name" value="RING-HC_Topors"/>
    <property type="match status" value="1"/>
</dbReference>
<dbReference type="AlphaFoldDB" id="A0AAW1CET3"/>
<dbReference type="PANTHER" id="PTHR46077:SF1">
    <property type="entry name" value="TOP1 BINDING ARGININE_SERINE RICH PROTEIN, E3 UBIQUITIN LIGASE"/>
    <property type="match status" value="1"/>
</dbReference>
<dbReference type="InterPro" id="IPR017907">
    <property type="entry name" value="Znf_RING_CS"/>
</dbReference>
<dbReference type="PANTHER" id="PTHR46077">
    <property type="entry name" value="E3 UBIQUITIN-PROTEIN LIGASE TOPORS"/>
    <property type="match status" value="1"/>
</dbReference>
<feature type="compositionally biased region" description="Low complexity" evidence="16">
    <location>
        <begin position="358"/>
        <end position="374"/>
    </location>
</feature>
<dbReference type="InterPro" id="IPR058746">
    <property type="entry name" value="Znf_RING-type_Topors"/>
</dbReference>
<evidence type="ECO:0000256" key="3">
    <source>
        <dbReference type="ARBA" id="ARBA00022679"/>
    </source>
</evidence>
<dbReference type="Pfam" id="PF00097">
    <property type="entry name" value="zf-C3HC4"/>
    <property type="match status" value="1"/>
</dbReference>
<keyword evidence="7" id="KW-0862">Zinc</keyword>
<dbReference type="Gene3D" id="3.30.40.10">
    <property type="entry name" value="Zinc/RING finger domain, C3HC4 (zinc finger)"/>
    <property type="match status" value="1"/>
</dbReference>
<keyword evidence="5 15" id="KW-0863">Zinc-finger</keyword>
<dbReference type="InterPro" id="IPR018957">
    <property type="entry name" value="Znf_C3HC4_RING-type"/>
</dbReference>
<dbReference type="GO" id="GO:0008270">
    <property type="term" value="F:zinc ion binding"/>
    <property type="evidence" value="ECO:0007669"/>
    <property type="project" value="UniProtKB-KW"/>
</dbReference>
<sequence length="687" mass="77318">MTTTNNTSNILTSELAASSPGRMSPIQNLKADLQVERPASPETNCAICLEELRNKSFTNTCLHQFCFHCLLEWSKVKPECPLCKQAFTRIYHNIRPNEEYDEHVLEPQPLPPPTIDPHIFINVAFQRHRFRYRSTSTMGGGSMVWAFPGIDPLSLSPWSSSNHEFPIDYSTSGSVGINRPARSGATTTRALTRIQQRLDSSAFRRNVYRQGLWVRPGTAARFRECSPEFYRRNPAQTHRLVPWLTRELNVLLDMQYDTQTVCQDILSLIASHHINSSVFHRAMTFYLGRTAEHFIHEFYHFAISPHDMTAYDSHAQYAQVGREFSSESDSDIELLSSMPPLISLDLTTAPGPSGLQQPSTSSASAPFPSATPITETIEHSDNSSDCVIISDGEDSRNGEPDSDVEIIGQLPPRHLRTPEVITIDSDSDETIDMSVQPKREPLVDYDILSSGEGEENVANRNYIPQQPPFSPSAPCQCPLYDNCPYSREIAARMKQKQTKVEPIQLTSESCSSSSTSSNTGSSYSTTEDVDDSEVSSNGRGSSRRHKHKKSTNLRNNDYHKKKKKLRKSSSSCNSGRCHRSLKRKYSRDESNRSNQHRHGQQHSDDSSMYNSDSNNNNNNNNNNNDSSSDDSNNCIDRKRKRSQPTRLRSIVLKVNQSNKTPSTSNINKTIVMYSRTTVRMSSSDSDD</sequence>
<feature type="region of interest" description="Disordered" evidence="16">
    <location>
        <begin position="346"/>
        <end position="405"/>
    </location>
</feature>
<feature type="compositionally biased region" description="Basic residues" evidence="16">
    <location>
        <begin position="576"/>
        <end position="585"/>
    </location>
</feature>
<feature type="region of interest" description="Disordered" evidence="16">
    <location>
        <begin position="494"/>
        <end position="648"/>
    </location>
</feature>
<dbReference type="GO" id="GO:0000209">
    <property type="term" value="P:protein polyubiquitination"/>
    <property type="evidence" value="ECO:0007669"/>
    <property type="project" value="TreeGrafter"/>
</dbReference>
<dbReference type="PROSITE" id="PS00518">
    <property type="entry name" value="ZF_RING_1"/>
    <property type="match status" value="1"/>
</dbReference>
<dbReference type="GO" id="GO:0061630">
    <property type="term" value="F:ubiquitin protein ligase activity"/>
    <property type="evidence" value="ECO:0007669"/>
    <property type="project" value="UniProtKB-EC"/>
</dbReference>
<evidence type="ECO:0000256" key="10">
    <source>
        <dbReference type="ARBA" id="ARBA00071236"/>
    </source>
</evidence>
<evidence type="ECO:0000256" key="16">
    <source>
        <dbReference type="SAM" id="MobiDB-lite"/>
    </source>
</evidence>
<keyword evidence="9" id="KW-0804">Transcription</keyword>
<protein>
    <recommendedName>
        <fullName evidence="10">E3 ubiquitin-protein ligase Topors</fullName>
        <ecNumber evidence="2">2.3.2.27</ecNumber>
    </recommendedName>
    <alternativeName>
        <fullName evidence="11">RING-type E3 ubiquitin transferase Topors</fullName>
    </alternativeName>
    <alternativeName>
        <fullName evidence="13">SUMO1-protein E3 ligase Topors</fullName>
    </alternativeName>
    <alternativeName>
        <fullName evidence="12">Topoisomerase I-binding RING finger protein</fullName>
    </alternativeName>
    <alternativeName>
        <fullName evidence="14">Topoisomerase I-binding arginine/serine-rich protein</fullName>
    </alternativeName>
</protein>
<evidence type="ECO:0000256" key="15">
    <source>
        <dbReference type="PROSITE-ProRule" id="PRU00175"/>
    </source>
</evidence>
<dbReference type="EMBL" id="JAPXFL010000083">
    <property type="protein sequence ID" value="KAK9496432.1"/>
    <property type="molecule type" value="Genomic_DNA"/>
</dbReference>
<feature type="compositionally biased region" description="Low complexity" evidence="16">
    <location>
        <begin position="606"/>
        <end position="633"/>
    </location>
</feature>